<comment type="caution">
    <text evidence="2">The sequence shown here is derived from an EMBL/GenBank/DDBJ whole genome shotgun (WGS) entry which is preliminary data.</text>
</comment>
<evidence type="ECO:0000313" key="2">
    <source>
        <dbReference type="EMBL" id="ODN02402.1"/>
    </source>
</evidence>
<evidence type="ECO:0000256" key="1">
    <source>
        <dbReference type="SAM" id="MobiDB-lite"/>
    </source>
</evidence>
<gene>
    <name evidence="2" type="ORF">Ocin01_04286</name>
</gene>
<feature type="compositionally biased region" description="Polar residues" evidence="1">
    <location>
        <begin position="132"/>
        <end position="143"/>
    </location>
</feature>
<name>A0A1D2NAX2_ORCCI</name>
<organism evidence="2 3">
    <name type="scientific">Orchesella cincta</name>
    <name type="common">Springtail</name>
    <name type="synonym">Podura cincta</name>
    <dbReference type="NCBI Taxonomy" id="48709"/>
    <lineage>
        <taxon>Eukaryota</taxon>
        <taxon>Metazoa</taxon>
        <taxon>Ecdysozoa</taxon>
        <taxon>Arthropoda</taxon>
        <taxon>Hexapoda</taxon>
        <taxon>Collembola</taxon>
        <taxon>Entomobryomorpha</taxon>
        <taxon>Entomobryoidea</taxon>
        <taxon>Orchesellidae</taxon>
        <taxon>Orchesellinae</taxon>
        <taxon>Orchesella</taxon>
    </lineage>
</organism>
<dbReference type="AlphaFoldDB" id="A0A1D2NAX2"/>
<feature type="region of interest" description="Disordered" evidence="1">
    <location>
        <begin position="124"/>
        <end position="143"/>
    </location>
</feature>
<proteinExistence type="predicted"/>
<reference evidence="2 3" key="1">
    <citation type="journal article" date="2016" name="Genome Biol. Evol.">
        <title>Gene Family Evolution Reflects Adaptation to Soil Environmental Stressors in the Genome of the Collembolan Orchesella cincta.</title>
        <authorList>
            <person name="Faddeeva-Vakhrusheva A."/>
            <person name="Derks M.F."/>
            <person name="Anvar S.Y."/>
            <person name="Agamennone V."/>
            <person name="Suring W."/>
            <person name="Smit S."/>
            <person name="van Straalen N.M."/>
            <person name="Roelofs D."/>
        </authorList>
    </citation>
    <scope>NUCLEOTIDE SEQUENCE [LARGE SCALE GENOMIC DNA]</scope>
    <source>
        <tissue evidence="2">Mixed pool</tissue>
    </source>
</reference>
<accession>A0A1D2NAX2</accession>
<dbReference type="Gene3D" id="3.10.130.10">
    <property type="entry name" value="Ribonuclease A-like domain"/>
    <property type="match status" value="1"/>
</dbReference>
<evidence type="ECO:0000313" key="3">
    <source>
        <dbReference type="Proteomes" id="UP000094527"/>
    </source>
</evidence>
<dbReference type="EMBL" id="LJIJ01000113">
    <property type="protein sequence ID" value="ODN02402.1"/>
    <property type="molecule type" value="Genomic_DNA"/>
</dbReference>
<dbReference type="Proteomes" id="UP000094527">
    <property type="component" value="Unassembled WGS sequence"/>
</dbReference>
<dbReference type="InterPro" id="IPR036816">
    <property type="entry name" value="RNaseA-like_dom_sf"/>
</dbReference>
<sequence length="143" mass="17124">MPTWEDFKQKHVLNPVSHQGYESWNRMDQNNWLRHRLAMFAGNRGQTYGQKNLNSVIIATSQEILQDFSRPGVQYGPQEDFYWSNRQYPIWLFRKRGEDYSVTKLHERHGPMHFLARTNPRNGHEPIHFHAQDTTPSDTPRRY</sequence>
<keyword evidence="3" id="KW-1185">Reference proteome</keyword>
<protein>
    <submittedName>
        <fullName evidence="2">Uncharacterized protein</fullName>
    </submittedName>
</protein>